<feature type="region of interest" description="Disordered" evidence="3">
    <location>
        <begin position="483"/>
        <end position="511"/>
    </location>
</feature>
<sequence length="511" mass="57894">MDKVDKLYQNYDILADPKNKPSEHEELYLEIIQAAKGDTSEKMLACQFIPRFLKDFPNLTETALDGQLDLIEDDDVAIRKHAVKYLPSFCKESKKFITKISDILTQMLQSEDSGELATVQTALITILKIDMKATLEGIFVQISSTEEDAIRKRAIQFLCTKFKFLSPELTTKEVEEFVLEKCKGAFPVIGGDDFLNLMPLLSNLKIAKTISVQQTLVNLIVEQAELDEEFLPSPDNVAGFLQCVRLALPYFSAYISSTPFANYICLLVITKLKEIEELEGGAELSLDIIKLLAELSPFLSEDEQNKECAEIIHKVLLEYIPLPLPADVENGCQSDEPDLKFTHIECLLFVFSHFLKHCPEFLTAADNSQRFRDLKARLQFLARGVQSGIKTFRESLVSNKSKETKAEETKMKAIALRTMNNINTLIKDLFRTPPTFKTSVTLSWKPVTTANVAVKRESEGMISEEKKMKRDYKSGRELYQPPGGKYSTNIHFPPSRGSNFYSRGRGGKRFY</sequence>
<dbReference type="GO" id="GO:0005634">
    <property type="term" value="C:nucleus"/>
    <property type="evidence" value="ECO:0007669"/>
    <property type="project" value="TreeGrafter"/>
</dbReference>
<gene>
    <name evidence="4" type="primary">Api5</name>
    <name evidence="4" type="ORF">CDAR_505821</name>
</gene>
<evidence type="ECO:0000256" key="1">
    <source>
        <dbReference type="ARBA" id="ARBA00009515"/>
    </source>
</evidence>
<dbReference type="InterPro" id="IPR008383">
    <property type="entry name" value="API5"/>
</dbReference>
<dbReference type="PANTHER" id="PTHR12758:SF19">
    <property type="entry name" value="APOPTOSIS INHIBITOR 5"/>
    <property type="match status" value="1"/>
</dbReference>
<keyword evidence="2" id="KW-0053">Apoptosis</keyword>
<protein>
    <submittedName>
        <fullName evidence="4">Apoptosis inhibitor 5</fullName>
    </submittedName>
</protein>
<keyword evidence="5" id="KW-1185">Reference proteome</keyword>
<dbReference type="InterPro" id="IPR011989">
    <property type="entry name" value="ARM-like"/>
</dbReference>
<comment type="caution">
    <text evidence="4">The sequence shown here is derived from an EMBL/GenBank/DDBJ whole genome shotgun (WGS) entry which is preliminary data.</text>
</comment>
<dbReference type="Pfam" id="PF05918">
    <property type="entry name" value="API5"/>
    <property type="match status" value="1"/>
</dbReference>
<dbReference type="AlphaFoldDB" id="A0AAV4QCD5"/>
<name>A0AAV4QCD5_9ARAC</name>
<dbReference type="GO" id="GO:0043066">
    <property type="term" value="P:negative regulation of apoptotic process"/>
    <property type="evidence" value="ECO:0007669"/>
    <property type="project" value="TreeGrafter"/>
</dbReference>
<reference evidence="4 5" key="1">
    <citation type="submission" date="2021-06" db="EMBL/GenBank/DDBJ databases">
        <title>Caerostris darwini draft genome.</title>
        <authorList>
            <person name="Kono N."/>
            <person name="Arakawa K."/>
        </authorList>
    </citation>
    <scope>NUCLEOTIDE SEQUENCE [LARGE SCALE GENOMIC DNA]</scope>
</reference>
<dbReference type="Proteomes" id="UP001054837">
    <property type="component" value="Unassembled WGS sequence"/>
</dbReference>
<dbReference type="EMBL" id="BPLQ01004203">
    <property type="protein sequence ID" value="GIY06374.1"/>
    <property type="molecule type" value="Genomic_DNA"/>
</dbReference>
<evidence type="ECO:0000313" key="4">
    <source>
        <dbReference type="EMBL" id="GIY06374.1"/>
    </source>
</evidence>
<accession>A0AAV4QCD5</accession>
<dbReference type="Gene3D" id="1.25.10.10">
    <property type="entry name" value="Leucine-rich Repeat Variant"/>
    <property type="match status" value="1"/>
</dbReference>
<evidence type="ECO:0000256" key="3">
    <source>
        <dbReference type="SAM" id="MobiDB-lite"/>
    </source>
</evidence>
<evidence type="ECO:0000256" key="2">
    <source>
        <dbReference type="ARBA" id="ARBA00022703"/>
    </source>
</evidence>
<dbReference type="GO" id="GO:0003723">
    <property type="term" value="F:RNA binding"/>
    <property type="evidence" value="ECO:0007669"/>
    <property type="project" value="TreeGrafter"/>
</dbReference>
<comment type="similarity">
    <text evidence="1">Belongs to the API5 family.</text>
</comment>
<organism evidence="4 5">
    <name type="scientific">Caerostris darwini</name>
    <dbReference type="NCBI Taxonomy" id="1538125"/>
    <lineage>
        <taxon>Eukaryota</taxon>
        <taxon>Metazoa</taxon>
        <taxon>Ecdysozoa</taxon>
        <taxon>Arthropoda</taxon>
        <taxon>Chelicerata</taxon>
        <taxon>Arachnida</taxon>
        <taxon>Araneae</taxon>
        <taxon>Araneomorphae</taxon>
        <taxon>Entelegynae</taxon>
        <taxon>Araneoidea</taxon>
        <taxon>Araneidae</taxon>
        <taxon>Caerostris</taxon>
    </lineage>
</organism>
<dbReference type="SUPFAM" id="SSF48371">
    <property type="entry name" value="ARM repeat"/>
    <property type="match status" value="1"/>
</dbReference>
<dbReference type="InterPro" id="IPR016024">
    <property type="entry name" value="ARM-type_fold"/>
</dbReference>
<feature type="compositionally biased region" description="Polar residues" evidence="3">
    <location>
        <begin position="486"/>
        <end position="501"/>
    </location>
</feature>
<proteinExistence type="inferred from homology"/>
<dbReference type="GO" id="GO:0006915">
    <property type="term" value="P:apoptotic process"/>
    <property type="evidence" value="ECO:0007669"/>
    <property type="project" value="UniProtKB-KW"/>
</dbReference>
<evidence type="ECO:0000313" key="5">
    <source>
        <dbReference type="Proteomes" id="UP001054837"/>
    </source>
</evidence>
<dbReference type="PANTHER" id="PTHR12758">
    <property type="entry name" value="APOPTOSIS INHIBITOR 5-RELATED"/>
    <property type="match status" value="1"/>
</dbReference>